<evidence type="ECO:0000256" key="1">
    <source>
        <dbReference type="SAM" id="MobiDB-lite"/>
    </source>
</evidence>
<sequence>MIARQPTLRQLLLMACGLSLAFGLSACNTYTAKFQKSAHDYSSRSPNDPKVARIQSFGTLSARSPSHDNKSFKYSSQLSYDVRALPGVNSAIVILTDKNAYVGIMTDWTATGTKSHGGAATREQDNTGTTEGVYNIDTGGKTPVYREMVTPYNSYFSHKDVSDLSSELRQTIGNAIRKKQPGIQDIYISANREYVNQLLLFARASWKGQDTAGLTDDFNTLVKYVFSLGKEIPTPLPEHRIPK</sequence>
<protein>
    <recommendedName>
        <fullName evidence="5">Sporulation protein</fullName>
    </recommendedName>
</protein>
<keyword evidence="4" id="KW-1185">Reference proteome</keyword>
<reference evidence="3 4" key="1">
    <citation type="submission" date="2020-08" db="EMBL/GenBank/DDBJ databases">
        <title>Cohnella phylogeny.</title>
        <authorList>
            <person name="Dunlap C."/>
        </authorList>
    </citation>
    <scope>NUCLEOTIDE SEQUENCE [LARGE SCALE GENOMIC DNA]</scope>
    <source>
        <strain evidence="3 4">DSM 25241</strain>
    </source>
</reference>
<dbReference type="EMBL" id="JACJVQ010000021">
    <property type="protein sequence ID" value="MBB6637337.1"/>
    <property type="molecule type" value="Genomic_DNA"/>
</dbReference>
<dbReference type="Proteomes" id="UP000535838">
    <property type="component" value="Unassembled WGS sequence"/>
</dbReference>
<feature type="signal peptide" evidence="2">
    <location>
        <begin position="1"/>
        <end position="26"/>
    </location>
</feature>
<gene>
    <name evidence="3" type="ORF">H7B67_24680</name>
</gene>
<dbReference type="PROSITE" id="PS51257">
    <property type="entry name" value="PROKAR_LIPOPROTEIN"/>
    <property type="match status" value="1"/>
</dbReference>
<evidence type="ECO:0000313" key="4">
    <source>
        <dbReference type="Proteomes" id="UP000535838"/>
    </source>
</evidence>
<dbReference type="AlphaFoldDB" id="A0A841T641"/>
<feature type="region of interest" description="Disordered" evidence="1">
    <location>
        <begin position="113"/>
        <end position="132"/>
    </location>
</feature>
<dbReference type="RefSeq" id="WP_185122544.1">
    <property type="nucleotide sequence ID" value="NZ_JACJVQ010000021.1"/>
</dbReference>
<evidence type="ECO:0000313" key="3">
    <source>
        <dbReference type="EMBL" id="MBB6637337.1"/>
    </source>
</evidence>
<proteinExistence type="predicted"/>
<name>A0A841T641_9BACL</name>
<evidence type="ECO:0008006" key="5">
    <source>
        <dbReference type="Google" id="ProtNLM"/>
    </source>
</evidence>
<accession>A0A841T641</accession>
<feature type="chain" id="PRO_5032561815" description="Sporulation protein" evidence="2">
    <location>
        <begin position="27"/>
        <end position="243"/>
    </location>
</feature>
<comment type="caution">
    <text evidence="3">The sequence shown here is derived from an EMBL/GenBank/DDBJ whole genome shotgun (WGS) entry which is preliminary data.</text>
</comment>
<evidence type="ECO:0000256" key="2">
    <source>
        <dbReference type="SAM" id="SignalP"/>
    </source>
</evidence>
<organism evidence="3 4">
    <name type="scientific">Cohnella thailandensis</name>
    <dbReference type="NCBI Taxonomy" id="557557"/>
    <lineage>
        <taxon>Bacteria</taxon>
        <taxon>Bacillati</taxon>
        <taxon>Bacillota</taxon>
        <taxon>Bacilli</taxon>
        <taxon>Bacillales</taxon>
        <taxon>Paenibacillaceae</taxon>
        <taxon>Cohnella</taxon>
    </lineage>
</organism>
<keyword evidence="2" id="KW-0732">Signal</keyword>